<dbReference type="InterPro" id="IPR008422">
    <property type="entry name" value="KN_HD"/>
</dbReference>
<reference evidence="10" key="1">
    <citation type="journal article" date="2023" name="GigaByte">
        <title>Genome assembly of the bearded iris, Iris pallida Lam.</title>
        <authorList>
            <person name="Bruccoleri R.E."/>
            <person name="Oakeley E.J."/>
            <person name="Faust A.M.E."/>
            <person name="Altorfer M."/>
            <person name="Dessus-Babus S."/>
            <person name="Burckhardt D."/>
            <person name="Oertli M."/>
            <person name="Naumann U."/>
            <person name="Petersen F."/>
            <person name="Wong J."/>
        </authorList>
    </citation>
    <scope>NUCLEOTIDE SEQUENCE</scope>
    <source>
        <strain evidence="10">GSM-AAB239-AS_SAM_17_03QT</strain>
    </source>
</reference>
<dbReference type="InterPro" id="IPR009057">
    <property type="entry name" value="Homeodomain-like_sf"/>
</dbReference>
<keyword evidence="3" id="KW-0805">Transcription regulation</keyword>
<evidence type="ECO:0000256" key="8">
    <source>
        <dbReference type="PROSITE-ProRule" id="PRU00108"/>
    </source>
</evidence>
<gene>
    <name evidence="10" type="ORF">M6B38_375335</name>
</gene>
<dbReference type="InterPro" id="IPR050224">
    <property type="entry name" value="TALE_homeobox"/>
</dbReference>
<keyword evidence="5 8" id="KW-0371">Homeobox</keyword>
<sequence>MVSQDYPKKSAPGVLRQCLASGMDTCPARPEDFAYGMQFQPSSVPLCFEDAEMVTRCLMDREAREETARQGFNYGLSLTLGSRLPSEVREERREDVMCSGYSSSEYVVREGPMSHPSSHAYHGVGSVVSVLQNSPYLKPAQQLLDEVVCVSNAVELGLDNRVRESIVRTGGSYLGGRAIGQEGDRCLSEEKQEVQIRITKLTSLLDELESRCQNYFHQMDRVVASFEMVAGRGAAAAYTALTIQAMSKHFCNLRDTIVTQLNASRNSLLEDVPRNQGDTPHHKLINRKKRGMLHHLGTIQLRQVWRPLRGLPEDSVALLRAWLFEHFLHPYPNDNEKLMLASQTGLSRNQISNWFINARVRLWKPMIEEMYREEFAEDMQESEPSSEL</sequence>
<dbReference type="PANTHER" id="PTHR11850">
    <property type="entry name" value="HOMEOBOX PROTEIN TRANSCRIPTION FACTORS"/>
    <property type="match status" value="1"/>
</dbReference>
<evidence type="ECO:0000313" key="10">
    <source>
        <dbReference type="EMBL" id="KAJ6825762.1"/>
    </source>
</evidence>
<dbReference type="Pfam" id="PF07526">
    <property type="entry name" value="POX"/>
    <property type="match status" value="1"/>
</dbReference>
<keyword evidence="7 8" id="KW-0539">Nucleus</keyword>
<keyword evidence="4 8" id="KW-0238">DNA-binding</keyword>
<dbReference type="InterPro" id="IPR006563">
    <property type="entry name" value="POX_dom"/>
</dbReference>
<dbReference type="SMART" id="SM00574">
    <property type="entry name" value="POX"/>
    <property type="match status" value="1"/>
</dbReference>
<dbReference type="Proteomes" id="UP001140949">
    <property type="component" value="Unassembled WGS sequence"/>
</dbReference>
<evidence type="ECO:0000256" key="4">
    <source>
        <dbReference type="ARBA" id="ARBA00023125"/>
    </source>
</evidence>
<organism evidence="10 11">
    <name type="scientific">Iris pallida</name>
    <name type="common">Sweet iris</name>
    <dbReference type="NCBI Taxonomy" id="29817"/>
    <lineage>
        <taxon>Eukaryota</taxon>
        <taxon>Viridiplantae</taxon>
        <taxon>Streptophyta</taxon>
        <taxon>Embryophyta</taxon>
        <taxon>Tracheophyta</taxon>
        <taxon>Spermatophyta</taxon>
        <taxon>Magnoliopsida</taxon>
        <taxon>Liliopsida</taxon>
        <taxon>Asparagales</taxon>
        <taxon>Iridaceae</taxon>
        <taxon>Iridoideae</taxon>
        <taxon>Irideae</taxon>
        <taxon>Iris</taxon>
    </lineage>
</organism>
<evidence type="ECO:0000313" key="11">
    <source>
        <dbReference type="Proteomes" id="UP001140949"/>
    </source>
</evidence>
<feature type="domain" description="Homeobox" evidence="9">
    <location>
        <begin position="302"/>
        <end position="365"/>
    </location>
</feature>
<evidence type="ECO:0000256" key="6">
    <source>
        <dbReference type="ARBA" id="ARBA00023163"/>
    </source>
</evidence>
<feature type="DNA-binding region" description="Homeobox" evidence="8">
    <location>
        <begin position="304"/>
        <end position="366"/>
    </location>
</feature>
<dbReference type="EMBL" id="JANAVB010021596">
    <property type="protein sequence ID" value="KAJ6825762.1"/>
    <property type="molecule type" value="Genomic_DNA"/>
</dbReference>
<evidence type="ECO:0000256" key="7">
    <source>
        <dbReference type="ARBA" id="ARBA00023242"/>
    </source>
</evidence>
<proteinExistence type="inferred from homology"/>
<reference evidence="10" key="2">
    <citation type="submission" date="2023-04" db="EMBL/GenBank/DDBJ databases">
        <authorList>
            <person name="Bruccoleri R.E."/>
            <person name="Oakeley E.J."/>
            <person name="Faust A.-M."/>
            <person name="Dessus-Babus S."/>
            <person name="Altorfer M."/>
            <person name="Burckhardt D."/>
            <person name="Oertli M."/>
            <person name="Naumann U."/>
            <person name="Petersen F."/>
            <person name="Wong J."/>
        </authorList>
    </citation>
    <scope>NUCLEOTIDE SEQUENCE</scope>
    <source>
        <strain evidence="10">GSM-AAB239-AS_SAM_17_03QT</strain>
        <tissue evidence="10">Leaf</tissue>
    </source>
</reference>
<dbReference type="SMART" id="SM00389">
    <property type="entry name" value="HOX"/>
    <property type="match status" value="1"/>
</dbReference>
<comment type="subcellular location">
    <subcellularLocation>
        <location evidence="1 8">Nucleus</location>
    </subcellularLocation>
</comment>
<evidence type="ECO:0000256" key="3">
    <source>
        <dbReference type="ARBA" id="ARBA00023015"/>
    </source>
</evidence>
<dbReference type="Gene3D" id="1.10.10.60">
    <property type="entry name" value="Homeodomain-like"/>
    <property type="match status" value="1"/>
</dbReference>
<protein>
    <submittedName>
        <fullName evidence="10">BEL1-like homeodomain protein 11</fullName>
    </submittedName>
</protein>
<comment type="similarity">
    <text evidence="2">Belongs to the TALE/BELL homeobox family.</text>
</comment>
<dbReference type="PROSITE" id="PS50071">
    <property type="entry name" value="HOMEOBOX_2"/>
    <property type="match status" value="1"/>
</dbReference>
<dbReference type="InterPro" id="IPR001356">
    <property type="entry name" value="HD"/>
</dbReference>
<keyword evidence="11" id="KW-1185">Reference proteome</keyword>
<dbReference type="AlphaFoldDB" id="A0AAX6GB37"/>
<dbReference type="Pfam" id="PF05920">
    <property type="entry name" value="Homeobox_KN"/>
    <property type="match status" value="1"/>
</dbReference>
<accession>A0AAX6GB37</accession>
<dbReference type="GO" id="GO:0003677">
    <property type="term" value="F:DNA binding"/>
    <property type="evidence" value="ECO:0007669"/>
    <property type="project" value="UniProtKB-UniRule"/>
</dbReference>
<evidence type="ECO:0000259" key="9">
    <source>
        <dbReference type="PROSITE" id="PS50071"/>
    </source>
</evidence>
<evidence type="ECO:0000256" key="5">
    <source>
        <dbReference type="ARBA" id="ARBA00023155"/>
    </source>
</evidence>
<dbReference type="GO" id="GO:0005634">
    <property type="term" value="C:nucleus"/>
    <property type="evidence" value="ECO:0007669"/>
    <property type="project" value="UniProtKB-SubCell"/>
</dbReference>
<evidence type="ECO:0000256" key="1">
    <source>
        <dbReference type="ARBA" id="ARBA00004123"/>
    </source>
</evidence>
<evidence type="ECO:0000256" key="2">
    <source>
        <dbReference type="ARBA" id="ARBA00006454"/>
    </source>
</evidence>
<dbReference type="GO" id="GO:0006355">
    <property type="term" value="P:regulation of DNA-templated transcription"/>
    <property type="evidence" value="ECO:0007669"/>
    <property type="project" value="InterPro"/>
</dbReference>
<dbReference type="SUPFAM" id="SSF46689">
    <property type="entry name" value="Homeodomain-like"/>
    <property type="match status" value="1"/>
</dbReference>
<dbReference type="CDD" id="cd00086">
    <property type="entry name" value="homeodomain"/>
    <property type="match status" value="1"/>
</dbReference>
<comment type="caution">
    <text evidence="10">The sequence shown here is derived from an EMBL/GenBank/DDBJ whole genome shotgun (WGS) entry which is preliminary data.</text>
</comment>
<name>A0AAX6GB37_IRIPA</name>
<keyword evidence="6" id="KW-0804">Transcription</keyword>